<feature type="region of interest" description="Disordered" evidence="1">
    <location>
        <begin position="290"/>
        <end position="348"/>
    </location>
</feature>
<name>A0ABV5AQR6_9BACL</name>
<dbReference type="GO" id="GO:0016874">
    <property type="term" value="F:ligase activity"/>
    <property type="evidence" value="ECO:0007669"/>
    <property type="project" value="UniProtKB-KW"/>
</dbReference>
<feature type="region of interest" description="Disordered" evidence="1">
    <location>
        <begin position="376"/>
        <end position="426"/>
    </location>
</feature>
<dbReference type="Proteomes" id="UP001580346">
    <property type="component" value="Unassembled WGS sequence"/>
</dbReference>
<sequence length="657" mass="66574">MNIGSVIRGLLGDAKAGEMKRLELQTGQVVRGTVMKVSEDGGEAVLQIQGAQVRAKVETPLQEGQTVLLQVQPPNEDGTAVLKPLSQLPGQPQSGMDIAKVLQSVKLPDTPQNRELIQLMQRSGIPLTAEQTALVREAADYLLPSGAKLEAIVQAAGVAFQRGLPITPEAVAGLHQAIFGPPLDELLSSLEKLVEQALRQGSGGSAGGEPAADTSAVRGRGNAAGLPNAANAAAGTGTAGTIAGDAGKAGSAPAAGTANGATAQQVDGMGAGGAAVAAEAASAKITKMDTGAGSAQGDARSAASGQNGGAPAAAGRGAVSPPAGGLAPPAEGSDRQKPAGDALRAGSTAAEAALRQEALPKLRVLLQELRSLVAQQADPVQSDGPGEGRAPAPAAPREAAAPAQAAPLAAASAAQADATAAPAATHREDPWVGRVLKLLGAEHEQQALRAAAGLAPARGELPTGAASAGQGAVAQADAATVKGLLLQLLDSSSVPPALKEAAQQVVQQLTGQQLLLNTDRTAPFAQVHMFIPFVGPDGRETASVQIQSKRGRRGELDSSNCRLWFDLDMKALGLTIVDVQVVNRVVSVKVHNDSEWTEALLDSTRDSITEALNGIGYQLLTLKAEPIPVRSQAENGMHANIVGDYSPQVYKGVDIKV</sequence>
<keyword evidence="3" id="KW-1185">Reference proteome</keyword>
<protein>
    <submittedName>
        <fullName evidence="2">DNA ligase</fullName>
    </submittedName>
</protein>
<feature type="compositionally biased region" description="Low complexity" evidence="1">
    <location>
        <begin position="390"/>
        <end position="424"/>
    </location>
</feature>
<evidence type="ECO:0000256" key="1">
    <source>
        <dbReference type="SAM" id="MobiDB-lite"/>
    </source>
</evidence>
<feature type="compositionally biased region" description="Low complexity" evidence="1">
    <location>
        <begin position="301"/>
        <end position="331"/>
    </location>
</feature>
<dbReference type="RefSeq" id="WP_375354316.1">
    <property type="nucleotide sequence ID" value="NZ_JBHHMI010000004.1"/>
</dbReference>
<reference evidence="2 3" key="1">
    <citation type="submission" date="2024-09" db="EMBL/GenBank/DDBJ databases">
        <title>Paenibacillus zeirhizospherea sp. nov., isolated from surface of the maize (Zea mays) roots in a horticulture field, Hungary.</title>
        <authorList>
            <person name="Marton D."/>
            <person name="Farkas M."/>
            <person name="Bedics A."/>
            <person name="Toth E."/>
            <person name="Tancsics A."/>
            <person name="Boka K."/>
            <person name="Maroti G."/>
            <person name="Kriszt B."/>
            <person name="Cserhati M."/>
        </authorList>
    </citation>
    <scope>NUCLEOTIDE SEQUENCE [LARGE SCALE GENOMIC DNA]</scope>
    <source>
        <strain evidence="2 3">KCTC 33519</strain>
    </source>
</reference>
<feature type="region of interest" description="Disordered" evidence="1">
    <location>
        <begin position="200"/>
        <end position="223"/>
    </location>
</feature>
<organism evidence="2 3">
    <name type="scientific">Paenibacillus enshidis</name>
    <dbReference type="NCBI Taxonomy" id="1458439"/>
    <lineage>
        <taxon>Bacteria</taxon>
        <taxon>Bacillati</taxon>
        <taxon>Bacillota</taxon>
        <taxon>Bacilli</taxon>
        <taxon>Bacillales</taxon>
        <taxon>Paenibacillaceae</taxon>
        <taxon>Paenibacillus</taxon>
    </lineage>
</organism>
<comment type="caution">
    <text evidence="2">The sequence shown here is derived from an EMBL/GenBank/DDBJ whole genome shotgun (WGS) entry which is preliminary data.</text>
</comment>
<accession>A0ABV5AQR6</accession>
<proteinExistence type="predicted"/>
<keyword evidence="2" id="KW-0436">Ligase</keyword>
<dbReference type="EMBL" id="JBHHMI010000004">
    <property type="protein sequence ID" value="MFB5266549.1"/>
    <property type="molecule type" value="Genomic_DNA"/>
</dbReference>
<evidence type="ECO:0000313" key="3">
    <source>
        <dbReference type="Proteomes" id="UP001580346"/>
    </source>
</evidence>
<gene>
    <name evidence="2" type="ORF">ACE41H_07095</name>
</gene>
<evidence type="ECO:0000313" key="2">
    <source>
        <dbReference type="EMBL" id="MFB5266549.1"/>
    </source>
</evidence>